<dbReference type="OrthoDB" id="24526at2759"/>
<feature type="region of interest" description="Disordered" evidence="1">
    <location>
        <begin position="307"/>
        <end position="397"/>
    </location>
</feature>
<protein>
    <submittedName>
        <fullName evidence="2">Uncharacterized protein</fullName>
    </submittedName>
</protein>
<evidence type="ECO:0000256" key="1">
    <source>
        <dbReference type="SAM" id="MobiDB-lite"/>
    </source>
</evidence>
<evidence type="ECO:0000313" key="3">
    <source>
        <dbReference type="Proteomes" id="UP000770661"/>
    </source>
</evidence>
<keyword evidence="3" id="KW-1185">Reference proteome</keyword>
<dbReference type="InterPro" id="IPR036885">
    <property type="entry name" value="SWIB_MDM2_dom_sf"/>
</dbReference>
<name>A0A8J4XMV3_CHIOP</name>
<sequence>MAGVCEIPAFPIDQAELPTGRVSADDHESSMLSNGMKHAKDKGGVRSERCLASRHSARLPRDPRSPKTRTTTTQLGYMLEHEYTSMAQEFLLSQERFVHWSYQGYGESFQIHLCVAAPRDSQGYVQALREVAERSLAHAWLSLLGREVVWAAPPSLSTHVSLNHNHQATANHTSSSKDGGLQPALGTPATTPSSNSCREARVGSGAGGEAGVGTGGAAPSATPVVNTYRLSLGLRAAFASIGATDSAYSFREVLLLLKKYLFSNARLFDKIDKLYVNCESDPLGRAFGVTRFHFNDVRTLIVQNITKEQHARGPTGHEPPPVPDSSSPSVSVDGSNDSTCRVPAPPGAAPRIPVNGIVASPRTLNGPEGVATGSPEPGSSSNRGRQRLLPGQSSPPPLFTCPKIPDSCSDTETVYSVQGYVTVKQNRRHSENRSGLAGVRWVMTPCNRSKFKKSSHHGNEALRQDYVVVGEHVVGAMRAVSG</sequence>
<reference evidence="2" key="1">
    <citation type="submission" date="2020-07" db="EMBL/GenBank/DDBJ databases">
        <title>The High-quality genome of the commercially important snow crab, Chionoecetes opilio.</title>
        <authorList>
            <person name="Jeong J.-H."/>
            <person name="Ryu S."/>
        </authorList>
    </citation>
    <scope>NUCLEOTIDE SEQUENCE</scope>
    <source>
        <strain evidence="2">MADBK_172401_WGS</strain>
        <tissue evidence="2">Digestive gland</tissue>
    </source>
</reference>
<dbReference type="Proteomes" id="UP000770661">
    <property type="component" value="Unassembled WGS sequence"/>
</dbReference>
<feature type="compositionally biased region" description="Gly residues" evidence="1">
    <location>
        <begin position="204"/>
        <end position="216"/>
    </location>
</feature>
<feature type="compositionally biased region" description="Low complexity" evidence="1">
    <location>
        <begin position="324"/>
        <end position="338"/>
    </location>
</feature>
<proteinExistence type="predicted"/>
<organism evidence="2 3">
    <name type="scientific">Chionoecetes opilio</name>
    <name type="common">Atlantic snow crab</name>
    <name type="synonym">Cancer opilio</name>
    <dbReference type="NCBI Taxonomy" id="41210"/>
    <lineage>
        <taxon>Eukaryota</taxon>
        <taxon>Metazoa</taxon>
        <taxon>Ecdysozoa</taxon>
        <taxon>Arthropoda</taxon>
        <taxon>Crustacea</taxon>
        <taxon>Multicrustacea</taxon>
        <taxon>Malacostraca</taxon>
        <taxon>Eumalacostraca</taxon>
        <taxon>Eucarida</taxon>
        <taxon>Decapoda</taxon>
        <taxon>Pleocyemata</taxon>
        <taxon>Brachyura</taxon>
        <taxon>Eubrachyura</taxon>
        <taxon>Majoidea</taxon>
        <taxon>Majidae</taxon>
        <taxon>Chionoecetes</taxon>
    </lineage>
</organism>
<feature type="region of interest" description="Disordered" evidence="1">
    <location>
        <begin position="169"/>
        <end position="218"/>
    </location>
</feature>
<evidence type="ECO:0000313" key="2">
    <source>
        <dbReference type="EMBL" id="KAG0710515.1"/>
    </source>
</evidence>
<dbReference type="Gene3D" id="1.10.245.10">
    <property type="entry name" value="SWIB/MDM2 domain"/>
    <property type="match status" value="1"/>
</dbReference>
<accession>A0A8J4XMV3</accession>
<dbReference type="SUPFAM" id="SSF47592">
    <property type="entry name" value="SWIB/MDM2 domain"/>
    <property type="match status" value="1"/>
</dbReference>
<feature type="compositionally biased region" description="Basic and acidic residues" evidence="1">
    <location>
        <begin position="41"/>
        <end position="51"/>
    </location>
</feature>
<comment type="caution">
    <text evidence="2">The sequence shown here is derived from an EMBL/GenBank/DDBJ whole genome shotgun (WGS) entry which is preliminary data.</text>
</comment>
<feature type="compositionally biased region" description="Polar residues" evidence="1">
    <location>
        <begin position="188"/>
        <end position="197"/>
    </location>
</feature>
<gene>
    <name evidence="2" type="ORF">GWK47_022657</name>
</gene>
<dbReference type="AlphaFoldDB" id="A0A8J4XMV3"/>
<feature type="region of interest" description="Disordered" evidence="1">
    <location>
        <begin position="19"/>
        <end position="71"/>
    </location>
</feature>
<dbReference type="EMBL" id="JACEEZ010024140">
    <property type="protein sequence ID" value="KAG0710515.1"/>
    <property type="molecule type" value="Genomic_DNA"/>
</dbReference>